<dbReference type="GO" id="GO:0008422">
    <property type="term" value="F:beta-glucosidase activity"/>
    <property type="evidence" value="ECO:0007669"/>
    <property type="project" value="UniProtKB-EC"/>
</dbReference>
<dbReference type="EMBL" id="BBSA01000005">
    <property type="protein sequence ID" value="GAM62113.1"/>
    <property type="molecule type" value="Genomic_DNA"/>
</dbReference>
<evidence type="ECO:0000256" key="2">
    <source>
        <dbReference type="ARBA" id="ARBA00005336"/>
    </source>
</evidence>
<keyword evidence="4" id="KW-0732">Signal</keyword>
<dbReference type="InterPro" id="IPR051915">
    <property type="entry name" value="Cellulose_Degrad_GH3"/>
</dbReference>
<evidence type="ECO:0000256" key="5">
    <source>
        <dbReference type="ARBA" id="ARBA00022801"/>
    </source>
</evidence>
<dbReference type="Proteomes" id="UP000031670">
    <property type="component" value="Unassembled WGS sequence"/>
</dbReference>
<evidence type="ECO:0000256" key="3">
    <source>
        <dbReference type="ARBA" id="ARBA00012744"/>
    </source>
</evidence>
<reference evidence="8 9" key="2">
    <citation type="submission" date="2015-01" db="EMBL/GenBank/DDBJ databases">
        <authorList>
            <consortium name="NBRP consortium"/>
            <person name="Sawabe T."/>
            <person name="Meirelles P."/>
            <person name="Feng G."/>
            <person name="Sayaka M."/>
            <person name="Hattori M."/>
            <person name="Ohkuma M."/>
        </authorList>
    </citation>
    <scope>NUCLEOTIDE SEQUENCE [LARGE SCALE GENOMIC DNA]</scope>
    <source>
        <strain evidence="8 9">JCM19232</strain>
    </source>
</reference>
<comment type="catalytic activity">
    <reaction evidence="1">
        <text>Hydrolysis of terminal, non-reducing beta-D-glucosyl residues with release of beta-D-glucose.</text>
        <dbReference type="EC" id="3.2.1.21"/>
    </reaction>
</comment>
<sequence>MDGKAEDVTSIAEGIAKIAPHIELLTEASSFSDEMVECAHRADVVVLCVGESHRRTGEARNIAELTLPPGQEQLIEAIGQTGKPLVVVQCTGRPVPSPMTERYADALLQAWQSGTETGLAVARLLFGQSVPSGKLSMTVPRSTGQIPMYYGRKQIGKKRDFLDYMPYKDSQSHRYIRLVLV</sequence>
<keyword evidence="6" id="KW-0326">Glycosidase</keyword>
<dbReference type="EC" id="3.2.1.21" evidence="3"/>
<evidence type="ECO:0000313" key="8">
    <source>
        <dbReference type="EMBL" id="GAM62113.1"/>
    </source>
</evidence>
<dbReference type="PANTHER" id="PTHR30620:SF16">
    <property type="entry name" value="LYSOSOMAL BETA GLUCOSIDASE"/>
    <property type="match status" value="1"/>
</dbReference>
<gene>
    <name evidence="8" type="ORF">JCM19232_5077</name>
</gene>
<comment type="similarity">
    <text evidence="2">Belongs to the glycosyl hydrolase 3 family.</text>
</comment>
<keyword evidence="5" id="KW-0378">Hydrolase</keyword>
<dbReference type="InterPro" id="IPR036881">
    <property type="entry name" value="Glyco_hydro_3_C_sf"/>
</dbReference>
<evidence type="ECO:0000256" key="6">
    <source>
        <dbReference type="ARBA" id="ARBA00023295"/>
    </source>
</evidence>
<dbReference type="GO" id="GO:0009251">
    <property type="term" value="P:glucan catabolic process"/>
    <property type="evidence" value="ECO:0007669"/>
    <property type="project" value="TreeGrafter"/>
</dbReference>
<accession>A0A0B8PG56</accession>
<protein>
    <recommendedName>
        <fullName evidence="3">beta-glucosidase</fullName>
        <ecNumber evidence="3">3.2.1.21</ecNumber>
    </recommendedName>
</protein>
<evidence type="ECO:0000313" key="9">
    <source>
        <dbReference type="Proteomes" id="UP000031670"/>
    </source>
</evidence>
<reference evidence="8 9" key="1">
    <citation type="submission" date="2015-01" db="EMBL/GenBank/DDBJ databases">
        <title>Vibrio sp. C5 JCM 19232 whole genome shotgun sequence.</title>
        <authorList>
            <person name="Sawabe T."/>
            <person name="Meirelles P."/>
            <person name="Feng G."/>
            <person name="Sayaka M."/>
            <person name="Hattori M."/>
            <person name="Ohkuma M."/>
        </authorList>
    </citation>
    <scope>NUCLEOTIDE SEQUENCE [LARGE SCALE GENOMIC DNA]</scope>
    <source>
        <strain evidence="8 9">JCM19232</strain>
    </source>
</reference>
<dbReference type="Gene3D" id="3.40.50.1700">
    <property type="entry name" value="Glycoside hydrolase family 3 C-terminal domain"/>
    <property type="match status" value="1"/>
</dbReference>
<evidence type="ECO:0000256" key="1">
    <source>
        <dbReference type="ARBA" id="ARBA00000448"/>
    </source>
</evidence>
<dbReference type="Pfam" id="PF01915">
    <property type="entry name" value="Glyco_hydro_3_C"/>
    <property type="match status" value="1"/>
</dbReference>
<dbReference type="AlphaFoldDB" id="A0A0B8PG56"/>
<comment type="caution">
    <text evidence="8">The sequence shown here is derived from an EMBL/GenBank/DDBJ whole genome shotgun (WGS) entry which is preliminary data.</text>
</comment>
<name>A0A0B8PG56_9VIBR</name>
<dbReference type="PANTHER" id="PTHR30620">
    <property type="entry name" value="PERIPLASMIC BETA-GLUCOSIDASE-RELATED"/>
    <property type="match status" value="1"/>
</dbReference>
<dbReference type="SUPFAM" id="SSF52279">
    <property type="entry name" value="Beta-D-glucan exohydrolase, C-terminal domain"/>
    <property type="match status" value="1"/>
</dbReference>
<dbReference type="InterPro" id="IPR002772">
    <property type="entry name" value="Glyco_hydro_3_C"/>
</dbReference>
<feature type="domain" description="Glycoside hydrolase family 3 C-terminal" evidence="7">
    <location>
        <begin position="8"/>
        <end position="153"/>
    </location>
</feature>
<evidence type="ECO:0000259" key="7">
    <source>
        <dbReference type="Pfam" id="PF01915"/>
    </source>
</evidence>
<evidence type="ECO:0000256" key="4">
    <source>
        <dbReference type="ARBA" id="ARBA00022729"/>
    </source>
</evidence>
<organism evidence="8 9">
    <name type="scientific">Vibrio ishigakensis</name>
    <dbReference type="NCBI Taxonomy" id="1481914"/>
    <lineage>
        <taxon>Bacteria</taxon>
        <taxon>Pseudomonadati</taxon>
        <taxon>Pseudomonadota</taxon>
        <taxon>Gammaproteobacteria</taxon>
        <taxon>Vibrionales</taxon>
        <taxon>Vibrionaceae</taxon>
        <taxon>Vibrio</taxon>
    </lineage>
</organism>
<proteinExistence type="inferred from homology"/>